<dbReference type="SUPFAM" id="SSF88723">
    <property type="entry name" value="PIN domain-like"/>
    <property type="match status" value="1"/>
</dbReference>
<dbReference type="Pfam" id="PF01850">
    <property type="entry name" value="PIN"/>
    <property type="match status" value="1"/>
</dbReference>
<evidence type="ECO:0000256" key="3">
    <source>
        <dbReference type="ARBA" id="ARBA00022723"/>
    </source>
</evidence>
<evidence type="ECO:0000256" key="4">
    <source>
        <dbReference type="ARBA" id="ARBA00022801"/>
    </source>
</evidence>
<dbReference type="RefSeq" id="WP_051589992.1">
    <property type="nucleotide sequence ID" value="NZ_CP007515.1"/>
</dbReference>
<protein>
    <recommendedName>
        <fullName evidence="6">Ribonuclease VapC</fullName>
        <shortName evidence="6">RNase VapC</shortName>
        <ecNumber evidence="6">3.1.-.-</ecNumber>
    </recommendedName>
    <alternativeName>
        <fullName evidence="6">Toxin VapC</fullName>
    </alternativeName>
</protein>
<evidence type="ECO:0000256" key="5">
    <source>
        <dbReference type="ARBA" id="ARBA00022842"/>
    </source>
</evidence>
<dbReference type="InterPro" id="IPR044153">
    <property type="entry name" value="PIN_Pae0151-like"/>
</dbReference>
<keyword evidence="6" id="KW-0800">Toxin</keyword>
<dbReference type="OrthoDB" id="4377304at2"/>
<keyword evidence="5 6" id="KW-0460">Magnesium</keyword>
<evidence type="ECO:0000256" key="2">
    <source>
        <dbReference type="ARBA" id="ARBA00022722"/>
    </source>
</evidence>
<keyword evidence="2 6" id="KW-0540">Nuclease</keyword>
<dbReference type="InterPro" id="IPR029060">
    <property type="entry name" value="PIN-like_dom_sf"/>
</dbReference>
<keyword evidence="3 6" id="KW-0479">Metal-binding</keyword>
<feature type="binding site" evidence="6">
    <location>
        <position position="11"/>
    </location>
    <ligand>
        <name>Mg(2+)</name>
        <dbReference type="ChEBI" id="CHEBI:18420"/>
    </ligand>
</feature>
<dbReference type="HOGENOM" id="CLU_121774_1_4_11"/>
<dbReference type="EMBL" id="JAWXXX010000002">
    <property type="protein sequence ID" value="MDX5895336.1"/>
    <property type="molecule type" value="Genomic_DNA"/>
</dbReference>
<keyword evidence="4 6" id="KW-0378">Hydrolase</keyword>
<dbReference type="InterPro" id="IPR022907">
    <property type="entry name" value="VapC_family"/>
</dbReference>
<evidence type="ECO:0000313" key="10">
    <source>
        <dbReference type="Proteomes" id="UP000025229"/>
    </source>
</evidence>
<reference evidence="9" key="2">
    <citation type="submission" date="2023-11" db="EMBL/GenBank/DDBJ databases">
        <title>MicrobeMod: A computational toolkit for identifying prokaryotic methylation and restriction-modification with nanopore sequencing.</title>
        <authorList>
            <person name="Crits-Christoph A."/>
            <person name="Kang S.C."/>
            <person name="Lee H."/>
            <person name="Ostrov N."/>
        </authorList>
    </citation>
    <scope>NUCLEOTIDE SEQUENCE</scope>
    <source>
        <strain evidence="9">ATCC 51242</strain>
    </source>
</reference>
<dbReference type="Gene3D" id="3.40.50.1010">
    <property type="entry name" value="5'-nuclease"/>
    <property type="match status" value="1"/>
</dbReference>
<feature type="binding site" evidence="6">
    <location>
        <position position="105"/>
    </location>
    <ligand>
        <name>Mg(2+)</name>
        <dbReference type="ChEBI" id="CHEBI:18420"/>
    </ligand>
</feature>
<evidence type="ECO:0000313" key="9">
    <source>
        <dbReference type="EMBL" id="MDX5895336.1"/>
    </source>
</evidence>
<dbReference type="GO" id="GO:0090729">
    <property type="term" value="F:toxin activity"/>
    <property type="evidence" value="ECO:0007669"/>
    <property type="project" value="UniProtKB-KW"/>
</dbReference>
<accession>A0A023X7Q6</accession>
<comment type="similarity">
    <text evidence="6">Belongs to the PINc/VapC protein family.</text>
</comment>
<proteinExistence type="inferred from homology"/>
<keyword evidence="1 6" id="KW-1277">Toxin-antitoxin system</keyword>
<dbReference type="InterPro" id="IPR051619">
    <property type="entry name" value="TypeII_TA_RNase_PINc/VapC"/>
</dbReference>
<evidence type="ECO:0000256" key="6">
    <source>
        <dbReference type="HAMAP-Rule" id="MF_00265"/>
    </source>
</evidence>
<comment type="function">
    <text evidence="6">Toxic component of a toxin-antitoxin (TA) system. An RNase.</text>
</comment>
<comment type="cofactor">
    <cofactor evidence="6">
        <name>Mg(2+)</name>
        <dbReference type="ChEBI" id="CHEBI:18420"/>
    </cofactor>
</comment>
<evidence type="ECO:0000313" key="8">
    <source>
        <dbReference type="EMBL" id="AHY48060.1"/>
    </source>
</evidence>
<evidence type="ECO:0000259" key="7">
    <source>
        <dbReference type="Pfam" id="PF01850"/>
    </source>
</evidence>
<dbReference type="InterPro" id="IPR002716">
    <property type="entry name" value="PIN_dom"/>
</dbReference>
<dbReference type="PANTHER" id="PTHR35901:SF1">
    <property type="entry name" value="EXONUCLEASE VAPC9"/>
    <property type="match status" value="1"/>
</dbReference>
<feature type="domain" description="PIN" evidence="7">
    <location>
        <begin position="9"/>
        <end position="126"/>
    </location>
</feature>
<keyword evidence="10" id="KW-1185">Reference proteome</keyword>
<keyword evidence="8" id="KW-0614">Plasmid</keyword>
<name>A0A023X7Q6_RUBRA</name>
<dbReference type="GO" id="GO:0016787">
    <property type="term" value="F:hydrolase activity"/>
    <property type="evidence" value="ECO:0007669"/>
    <property type="project" value="UniProtKB-KW"/>
</dbReference>
<reference evidence="8 10" key="1">
    <citation type="submission" date="2014-03" db="EMBL/GenBank/DDBJ databases">
        <title>Complete genome sequence of the Radio-Resistant Rubrobacter radiotolerans RSPS-4.</title>
        <authorList>
            <person name="Egas C.C."/>
            <person name="Barroso C.C."/>
            <person name="Froufe H.J.C."/>
            <person name="Pacheco J.J."/>
            <person name="Albuquerque L.L."/>
            <person name="da Costa M.M.S."/>
        </authorList>
    </citation>
    <scope>NUCLEOTIDE SEQUENCE [LARGE SCALE GENOMIC DNA]</scope>
    <source>
        <strain evidence="8 10">RSPS-4</strain>
        <plasmid evidence="8 10">1</plasmid>
    </source>
</reference>
<dbReference type="PANTHER" id="PTHR35901">
    <property type="entry name" value="RIBONUCLEASE VAPC3"/>
    <property type="match status" value="1"/>
</dbReference>
<gene>
    <name evidence="6" type="primary">vapC</name>
    <name evidence="8" type="ORF">RradSPS_2777</name>
    <name evidence="9" type="ORF">SIL72_15015</name>
</gene>
<dbReference type="GO" id="GO:0000287">
    <property type="term" value="F:magnesium ion binding"/>
    <property type="evidence" value="ECO:0007669"/>
    <property type="project" value="UniProtKB-UniRule"/>
</dbReference>
<dbReference type="CDD" id="cd09873">
    <property type="entry name" value="PIN_Pae0151-like"/>
    <property type="match status" value="1"/>
</dbReference>
<dbReference type="EC" id="3.1.-.-" evidence="6"/>
<sequence length="142" mass="15616">MSYPFRAAVLDTSVAVKWFVPEEGSERATSLRRAHLEGEIQLYVPDLLLMELANALRYTSLLSEERILDGLATFSALDISIVPFSIEALRASIALSLEQDLAVYDAYFLAVAQELGLPFITADRKMLSRFTSEDGAVALGSI</sequence>
<dbReference type="HAMAP" id="MF_00265">
    <property type="entry name" value="VapC_Nob1"/>
    <property type="match status" value="1"/>
</dbReference>
<dbReference type="eggNOG" id="COG4113">
    <property type="taxonomic scope" value="Bacteria"/>
</dbReference>
<evidence type="ECO:0000256" key="1">
    <source>
        <dbReference type="ARBA" id="ARBA00022649"/>
    </source>
</evidence>
<dbReference type="Proteomes" id="UP001281130">
    <property type="component" value="Unassembled WGS sequence"/>
</dbReference>
<dbReference type="EMBL" id="CP007515">
    <property type="protein sequence ID" value="AHY48060.1"/>
    <property type="molecule type" value="Genomic_DNA"/>
</dbReference>
<geneLocation type="plasmid" evidence="8">
    <name>1</name>
</geneLocation>
<dbReference type="AlphaFoldDB" id="A0A023X7Q6"/>
<organism evidence="8 10">
    <name type="scientific">Rubrobacter radiotolerans</name>
    <name type="common">Arthrobacter radiotolerans</name>
    <dbReference type="NCBI Taxonomy" id="42256"/>
    <lineage>
        <taxon>Bacteria</taxon>
        <taxon>Bacillati</taxon>
        <taxon>Actinomycetota</taxon>
        <taxon>Rubrobacteria</taxon>
        <taxon>Rubrobacterales</taxon>
        <taxon>Rubrobacteraceae</taxon>
        <taxon>Rubrobacter</taxon>
    </lineage>
</organism>
<dbReference type="GO" id="GO:0004540">
    <property type="term" value="F:RNA nuclease activity"/>
    <property type="evidence" value="ECO:0007669"/>
    <property type="project" value="InterPro"/>
</dbReference>
<dbReference type="KEGG" id="rrd:RradSPS_2777"/>
<dbReference type="Proteomes" id="UP000025229">
    <property type="component" value="Plasmid 1"/>
</dbReference>